<dbReference type="InterPro" id="IPR028889">
    <property type="entry name" value="USP"/>
</dbReference>
<dbReference type="AlphaFoldDB" id="A0A7S1BT03"/>
<proteinExistence type="inferred from homology"/>
<keyword evidence="1" id="KW-0645">Protease</keyword>
<sequence length="457" mass="51131">MRRHPSNFITALILPTFLAFQKSSAQRAFARAEFQPFCTALPPPPFCALFCRGGGGKNAAYRFSCRKNLTRPAHYIRGGNRRAVSSKSSRKAHRSGPPSGLVNLGNTCYLNAMVQSQYHIPLVRRLILEGSDGGNSAAALSSVFQSLSNGSSSGRTDALCAYFGINPREQQDATEFWKLLLPHLELPALSDLYTGKYESYVEAADGSGRRRVRTELFTDLNVGVDGTDSDVGTLNAALEMGYGVASEERISGWRAPPVEGFAERVDARKGVRLMHDSMPSVLQVTMRRFSMDYQFGIMRKLNDRMSFDQVLDLSLLCCSDEDSMMEGSSSTGDNEAIYDLQSIVIHAGEYGAGHYYSYVRPDVRKDVWYRIDDQRVSRVRYEEVEIDATGGPSISTNQQNTTQNLKEGHRRKRRWFRSLFQRSGRVANSGTYGYGGRGSSAYMLQYVRRRDICKLYD</sequence>
<name>A0A7S1BT03_9STRA</name>
<protein>
    <recommendedName>
        <fullName evidence="1">Ubiquitin carboxyl-terminal hydrolase</fullName>
        <ecNumber evidence="1">3.4.19.12</ecNumber>
    </recommendedName>
</protein>
<keyword evidence="1" id="KW-0788">Thiol protease</keyword>
<dbReference type="InterPro" id="IPR038765">
    <property type="entry name" value="Papain-like_cys_pep_sf"/>
</dbReference>
<keyword evidence="1" id="KW-0833">Ubl conjugation pathway</keyword>
<dbReference type="InterPro" id="IPR050164">
    <property type="entry name" value="Peptidase_C19"/>
</dbReference>
<dbReference type="PANTHER" id="PTHR24006">
    <property type="entry name" value="UBIQUITIN CARBOXYL-TERMINAL HYDROLASE"/>
    <property type="match status" value="1"/>
</dbReference>
<accession>A0A7S1BT03</accession>
<dbReference type="GO" id="GO:0005829">
    <property type="term" value="C:cytosol"/>
    <property type="evidence" value="ECO:0007669"/>
    <property type="project" value="TreeGrafter"/>
</dbReference>
<dbReference type="InterPro" id="IPR001394">
    <property type="entry name" value="Peptidase_C19_UCH"/>
</dbReference>
<keyword evidence="1" id="KW-0378">Hydrolase</keyword>
<keyword evidence="3" id="KW-0732">Signal</keyword>
<feature type="signal peptide" evidence="3">
    <location>
        <begin position="1"/>
        <end position="25"/>
    </location>
</feature>
<dbReference type="Gene3D" id="3.90.70.10">
    <property type="entry name" value="Cysteine proteinases"/>
    <property type="match status" value="1"/>
</dbReference>
<evidence type="ECO:0000256" key="2">
    <source>
        <dbReference type="SAM" id="MobiDB-lite"/>
    </source>
</evidence>
<evidence type="ECO:0000256" key="1">
    <source>
        <dbReference type="RuleBase" id="RU366025"/>
    </source>
</evidence>
<organism evidence="5">
    <name type="scientific">Corethron hystrix</name>
    <dbReference type="NCBI Taxonomy" id="216773"/>
    <lineage>
        <taxon>Eukaryota</taxon>
        <taxon>Sar</taxon>
        <taxon>Stramenopiles</taxon>
        <taxon>Ochrophyta</taxon>
        <taxon>Bacillariophyta</taxon>
        <taxon>Coscinodiscophyceae</taxon>
        <taxon>Corethrophycidae</taxon>
        <taxon>Corethrales</taxon>
        <taxon>Corethraceae</taxon>
        <taxon>Corethron</taxon>
    </lineage>
</organism>
<reference evidence="5" key="1">
    <citation type="submission" date="2021-01" db="EMBL/GenBank/DDBJ databases">
        <authorList>
            <person name="Corre E."/>
            <person name="Pelletier E."/>
            <person name="Niang G."/>
            <person name="Scheremetjew M."/>
            <person name="Finn R."/>
            <person name="Kale V."/>
            <person name="Holt S."/>
            <person name="Cochrane G."/>
            <person name="Meng A."/>
            <person name="Brown T."/>
            <person name="Cohen L."/>
        </authorList>
    </citation>
    <scope>NUCLEOTIDE SEQUENCE</scope>
    <source>
        <strain evidence="5">308</strain>
    </source>
</reference>
<dbReference type="InterPro" id="IPR018200">
    <property type="entry name" value="USP_CS"/>
</dbReference>
<dbReference type="Pfam" id="PF00443">
    <property type="entry name" value="UCH"/>
    <property type="match status" value="1"/>
</dbReference>
<gene>
    <name evidence="5" type="ORF">CHYS00102_LOCUS22604</name>
</gene>
<dbReference type="PROSITE" id="PS50235">
    <property type="entry name" value="USP_3"/>
    <property type="match status" value="1"/>
</dbReference>
<dbReference type="GO" id="GO:0004843">
    <property type="term" value="F:cysteine-type deubiquitinase activity"/>
    <property type="evidence" value="ECO:0007669"/>
    <property type="project" value="UniProtKB-UniRule"/>
</dbReference>
<dbReference type="PROSITE" id="PS00972">
    <property type="entry name" value="USP_1"/>
    <property type="match status" value="1"/>
</dbReference>
<comment type="catalytic activity">
    <reaction evidence="1">
        <text>Thiol-dependent hydrolysis of ester, thioester, amide, peptide and isopeptide bonds formed by the C-terminal Gly of ubiquitin (a 76-residue protein attached to proteins as an intracellular targeting signal).</text>
        <dbReference type="EC" id="3.4.19.12"/>
    </reaction>
</comment>
<feature type="chain" id="PRO_5030556424" description="Ubiquitin carboxyl-terminal hydrolase" evidence="3">
    <location>
        <begin position="26"/>
        <end position="457"/>
    </location>
</feature>
<dbReference type="PROSITE" id="PS00973">
    <property type="entry name" value="USP_2"/>
    <property type="match status" value="1"/>
</dbReference>
<dbReference type="EMBL" id="HBFR01031136">
    <property type="protein sequence ID" value="CAD8895390.1"/>
    <property type="molecule type" value="Transcribed_RNA"/>
</dbReference>
<dbReference type="GO" id="GO:0006508">
    <property type="term" value="P:proteolysis"/>
    <property type="evidence" value="ECO:0007669"/>
    <property type="project" value="UniProtKB-KW"/>
</dbReference>
<evidence type="ECO:0000256" key="3">
    <source>
        <dbReference type="SAM" id="SignalP"/>
    </source>
</evidence>
<dbReference type="GO" id="GO:0005634">
    <property type="term" value="C:nucleus"/>
    <property type="evidence" value="ECO:0007669"/>
    <property type="project" value="TreeGrafter"/>
</dbReference>
<dbReference type="SUPFAM" id="SSF54001">
    <property type="entry name" value="Cysteine proteinases"/>
    <property type="match status" value="1"/>
</dbReference>
<feature type="region of interest" description="Disordered" evidence="2">
    <location>
        <begin position="80"/>
        <end position="99"/>
    </location>
</feature>
<feature type="domain" description="USP" evidence="4">
    <location>
        <begin position="99"/>
        <end position="399"/>
    </location>
</feature>
<evidence type="ECO:0000259" key="4">
    <source>
        <dbReference type="PROSITE" id="PS50235"/>
    </source>
</evidence>
<evidence type="ECO:0000313" key="5">
    <source>
        <dbReference type="EMBL" id="CAD8895390.1"/>
    </source>
</evidence>
<dbReference type="GO" id="GO:0016579">
    <property type="term" value="P:protein deubiquitination"/>
    <property type="evidence" value="ECO:0007669"/>
    <property type="project" value="InterPro"/>
</dbReference>
<comment type="similarity">
    <text evidence="1">Belongs to the peptidase C19 family.</text>
</comment>
<dbReference type="EC" id="3.4.19.12" evidence="1"/>